<comment type="caution">
    <text evidence="3">The sequence shown here is derived from an EMBL/GenBank/DDBJ whole genome shotgun (WGS) entry which is preliminary data.</text>
</comment>
<evidence type="ECO:0000313" key="4">
    <source>
        <dbReference type="Proteomes" id="UP001524383"/>
    </source>
</evidence>
<keyword evidence="4" id="KW-1185">Reference proteome</keyword>
<dbReference type="Proteomes" id="UP001524383">
    <property type="component" value="Unassembled WGS sequence"/>
</dbReference>
<protein>
    <submittedName>
        <fullName evidence="3">Histidinol phosphate phosphatase domain-containing protein</fullName>
    </submittedName>
</protein>
<gene>
    <name evidence="3" type="ORF">FTO68_06165</name>
</gene>
<dbReference type="PANTHER" id="PTHR36928:SF1">
    <property type="entry name" value="PHOSPHATASE YCDX-RELATED"/>
    <property type="match status" value="1"/>
</dbReference>
<dbReference type="SMART" id="SM00481">
    <property type="entry name" value="POLIIIAc"/>
    <property type="match status" value="1"/>
</dbReference>
<dbReference type="InterPro" id="IPR016195">
    <property type="entry name" value="Pol/histidinol_Pase-like"/>
</dbReference>
<dbReference type="InterPro" id="IPR050243">
    <property type="entry name" value="PHP_phosphatase"/>
</dbReference>
<dbReference type="EMBL" id="VOTZ01000011">
    <property type="protein sequence ID" value="MCQ1538570.1"/>
    <property type="molecule type" value="Genomic_DNA"/>
</dbReference>
<keyword evidence="1" id="KW-0819">tRNA processing</keyword>
<dbReference type="InterPro" id="IPR003141">
    <property type="entry name" value="Pol/His_phosphatase_N"/>
</dbReference>
<dbReference type="RefSeq" id="WP_255332516.1">
    <property type="nucleotide sequence ID" value="NZ_VOTZ01000011.1"/>
</dbReference>
<accession>A0ABD4TL64</accession>
<proteinExistence type="predicted"/>
<dbReference type="Pfam" id="PF01876">
    <property type="entry name" value="RNase_P_p30"/>
    <property type="match status" value="1"/>
</dbReference>
<evidence type="ECO:0000259" key="2">
    <source>
        <dbReference type="SMART" id="SM00481"/>
    </source>
</evidence>
<dbReference type="NCBIfam" id="NF004981">
    <property type="entry name" value="PRK06361.1"/>
    <property type="match status" value="1"/>
</dbReference>
<sequence length="217" mass="23710">MIGMYDFHCHSTLSDGDMLPIEMIRRMSVLGYSTVAISDHVDATNLSDVTGAVNRLKQSASLFGVRLLCGVEITHVPPEEIHSIAREAKELGADIVLVHGETVVEPVAPGTNRAAVSCKDVDILAHPGLISREDAQTAAENGVYLEITSRNGHNRTNGHVVRTGRECGCELIVQSDAHEPRDLLDREARWLVARGAGLTEDEALRVLSPERSLFHRF</sequence>
<organism evidence="3 4">
    <name type="scientific">Methanocalculus taiwanensis</name>
    <dbReference type="NCBI Taxonomy" id="106207"/>
    <lineage>
        <taxon>Archaea</taxon>
        <taxon>Methanobacteriati</taxon>
        <taxon>Methanobacteriota</taxon>
        <taxon>Stenosarchaea group</taxon>
        <taxon>Methanomicrobia</taxon>
        <taxon>Methanomicrobiales</taxon>
        <taxon>Methanocalculaceae</taxon>
        <taxon>Methanocalculus</taxon>
    </lineage>
</organism>
<dbReference type="Gene3D" id="3.20.20.140">
    <property type="entry name" value="Metal-dependent hydrolases"/>
    <property type="match status" value="1"/>
</dbReference>
<evidence type="ECO:0000313" key="3">
    <source>
        <dbReference type="EMBL" id="MCQ1538570.1"/>
    </source>
</evidence>
<dbReference type="AlphaFoldDB" id="A0ABD4TL64"/>
<evidence type="ECO:0000256" key="1">
    <source>
        <dbReference type="ARBA" id="ARBA00022694"/>
    </source>
</evidence>
<name>A0ABD4TL64_9EURY</name>
<dbReference type="SUPFAM" id="SSF89550">
    <property type="entry name" value="PHP domain-like"/>
    <property type="match status" value="1"/>
</dbReference>
<dbReference type="InterPro" id="IPR002738">
    <property type="entry name" value="RNase_P_p30"/>
</dbReference>
<dbReference type="GO" id="GO:0008033">
    <property type="term" value="P:tRNA processing"/>
    <property type="evidence" value="ECO:0007669"/>
    <property type="project" value="UniProtKB-KW"/>
</dbReference>
<feature type="domain" description="Polymerase/histidinol phosphatase N-terminal" evidence="2">
    <location>
        <begin position="5"/>
        <end position="77"/>
    </location>
</feature>
<reference evidence="3 4" key="1">
    <citation type="submission" date="2019-08" db="EMBL/GenBank/DDBJ databases">
        <authorList>
            <person name="Chen S.-C."/>
            <person name="Lai M.-C."/>
            <person name="You Y.-T."/>
        </authorList>
    </citation>
    <scope>NUCLEOTIDE SEQUENCE [LARGE SCALE GENOMIC DNA]</scope>
    <source>
        <strain evidence="3 4">P2F9704a</strain>
    </source>
</reference>
<dbReference type="PANTHER" id="PTHR36928">
    <property type="entry name" value="PHOSPHATASE YCDX-RELATED"/>
    <property type="match status" value="1"/>
</dbReference>